<dbReference type="SUPFAM" id="SSF56112">
    <property type="entry name" value="Protein kinase-like (PK-like)"/>
    <property type="match status" value="1"/>
</dbReference>
<comment type="similarity">
    <text evidence="2">Belongs to the protein kinase superfamily. CAMK Ser/Thr protein kinase family. PIM subfamily.</text>
</comment>
<evidence type="ECO:0000259" key="12">
    <source>
        <dbReference type="PROSITE" id="PS50011"/>
    </source>
</evidence>
<organism evidence="13 14">
    <name type="scientific">Zosterops borbonicus</name>
    <dbReference type="NCBI Taxonomy" id="364589"/>
    <lineage>
        <taxon>Eukaryota</taxon>
        <taxon>Metazoa</taxon>
        <taxon>Chordata</taxon>
        <taxon>Craniata</taxon>
        <taxon>Vertebrata</taxon>
        <taxon>Euteleostomi</taxon>
        <taxon>Archelosauria</taxon>
        <taxon>Archosauria</taxon>
        <taxon>Dinosauria</taxon>
        <taxon>Saurischia</taxon>
        <taxon>Theropoda</taxon>
        <taxon>Coelurosauria</taxon>
        <taxon>Aves</taxon>
        <taxon>Neognathae</taxon>
        <taxon>Neoaves</taxon>
        <taxon>Telluraves</taxon>
        <taxon>Australaves</taxon>
        <taxon>Passeriformes</taxon>
        <taxon>Sylvioidea</taxon>
        <taxon>Zosteropidae</taxon>
        <taxon>Zosterops</taxon>
    </lineage>
</organism>
<gene>
    <name evidence="13" type="ORF">HGM15179_016434</name>
</gene>
<evidence type="ECO:0000256" key="5">
    <source>
        <dbReference type="ARBA" id="ARBA00022679"/>
    </source>
</evidence>
<comment type="catalytic activity">
    <reaction evidence="10">
        <text>L-seryl-[protein] + ATP = O-phospho-L-seryl-[protein] + ADP + H(+)</text>
        <dbReference type="Rhea" id="RHEA:17989"/>
        <dbReference type="Rhea" id="RHEA-COMP:9863"/>
        <dbReference type="Rhea" id="RHEA-COMP:11604"/>
        <dbReference type="ChEBI" id="CHEBI:15378"/>
        <dbReference type="ChEBI" id="CHEBI:29999"/>
        <dbReference type="ChEBI" id="CHEBI:30616"/>
        <dbReference type="ChEBI" id="CHEBI:83421"/>
        <dbReference type="ChEBI" id="CHEBI:456216"/>
        <dbReference type="EC" id="2.7.11.1"/>
    </reaction>
</comment>
<dbReference type="SMART" id="SM00220">
    <property type="entry name" value="S_TKc"/>
    <property type="match status" value="1"/>
</dbReference>
<protein>
    <recommendedName>
        <fullName evidence="3">non-specific serine/threonine protein kinase</fullName>
        <ecNumber evidence="3">2.7.11.1</ecNumber>
    </recommendedName>
</protein>
<proteinExistence type="inferred from homology"/>
<evidence type="ECO:0000256" key="1">
    <source>
        <dbReference type="ARBA" id="ARBA00004340"/>
    </source>
</evidence>
<dbReference type="Pfam" id="PF00069">
    <property type="entry name" value="Pkinase"/>
    <property type="match status" value="1"/>
</dbReference>
<feature type="domain" description="Protein kinase" evidence="12">
    <location>
        <begin position="1"/>
        <end position="226"/>
    </location>
</feature>
<evidence type="ECO:0000256" key="6">
    <source>
        <dbReference type="ARBA" id="ARBA00022741"/>
    </source>
</evidence>
<dbReference type="PANTHER" id="PTHR22984">
    <property type="entry name" value="SERINE/THREONINE-PROTEIN KINASE PIM"/>
    <property type="match status" value="1"/>
</dbReference>
<dbReference type="GO" id="GO:0004674">
    <property type="term" value="F:protein serine/threonine kinase activity"/>
    <property type="evidence" value="ECO:0007669"/>
    <property type="project" value="UniProtKB-KW"/>
</dbReference>
<feature type="signal peptide" evidence="11">
    <location>
        <begin position="1"/>
        <end position="22"/>
    </location>
</feature>
<dbReference type="EMBL" id="SWJQ01000819">
    <property type="protein sequence ID" value="TRZ10671.1"/>
    <property type="molecule type" value="Genomic_DNA"/>
</dbReference>
<feature type="chain" id="PRO_5035448963" description="non-specific serine/threonine protein kinase" evidence="11">
    <location>
        <begin position="23"/>
        <end position="231"/>
    </location>
</feature>
<dbReference type="AlphaFoldDB" id="A0A8K1G2Q6"/>
<keyword evidence="4" id="KW-0723">Serine/threonine-protein kinase</keyword>
<dbReference type="EC" id="2.7.11.1" evidence="3"/>
<evidence type="ECO:0000313" key="13">
    <source>
        <dbReference type="EMBL" id="TRZ10671.1"/>
    </source>
</evidence>
<sequence length="231" mass="26395">MTSGHMALHILALLFCLNTVQGKYFHSSTSVRAPGGSMLLWVLEVAAEENAETFSNFWTSWGPVVVSIHKPASSMDDRTYWQYHSAGDILNEAWSPLPLLSNFWTSWGPVVVSIHKPASSMDDRTYWQYHSAGDILNEGTRTYSPPEWICLGYYHGHAATIWSLGVLLYVMVCGDMPFREDRDIVSGQLSFRRQVSPECQHLIHWCLSKHYVDRPELEEILQHPWVWGGRL</sequence>
<keyword evidence="7" id="KW-0418">Kinase</keyword>
<evidence type="ECO:0000313" key="14">
    <source>
        <dbReference type="Proteomes" id="UP000796761"/>
    </source>
</evidence>
<keyword evidence="11" id="KW-0732">Signal</keyword>
<evidence type="ECO:0000256" key="10">
    <source>
        <dbReference type="ARBA" id="ARBA00048679"/>
    </source>
</evidence>
<keyword evidence="14" id="KW-1185">Reference proteome</keyword>
<name>A0A8K1G2Q6_9PASS</name>
<evidence type="ECO:0000256" key="2">
    <source>
        <dbReference type="ARBA" id="ARBA00005505"/>
    </source>
</evidence>
<reference evidence="13" key="1">
    <citation type="submission" date="2019-04" db="EMBL/GenBank/DDBJ databases">
        <title>Genome assembly of Zosterops borbonicus 15179.</title>
        <authorList>
            <person name="Leroy T."/>
            <person name="Anselmetti Y."/>
            <person name="Tilak M.-K."/>
            <person name="Nabholz B."/>
        </authorList>
    </citation>
    <scope>NUCLEOTIDE SEQUENCE</scope>
    <source>
        <strain evidence="13">HGM_15179</strain>
        <tissue evidence="13">Muscle</tissue>
    </source>
</reference>
<evidence type="ECO:0000256" key="7">
    <source>
        <dbReference type="ARBA" id="ARBA00022777"/>
    </source>
</evidence>
<keyword evidence="8" id="KW-0067">ATP-binding</keyword>
<dbReference type="GO" id="GO:0005524">
    <property type="term" value="F:ATP binding"/>
    <property type="evidence" value="ECO:0007669"/>
    <property type="project" value="UniProtKB-KW"/>
</dbReference>
<comment type="catalytic activity">
    <reaction evidence="9">
        <text>L-threonyl-[protein] + ATP = O-phospho-L-threonyl-[protein] + ADP + H(+)</text>
        <dbReference type="Rhea" id="RHEA:46608"/>
        <dbReference type="Rhea" id="RHEA-COMP:11060"/>
        <dbReference type="Rhea" id="RHEA-COMP:11605"/>
        <dbReference type="ChEBI" id="CHEBI:15378"/>
        <dbReference type="ChEBI" id="CHEBI:30013"/>
        <dbReference type="ChEBI" id="CHEBI:30616"/>
        <dbReference type="ChEBI" id="CHEBI:61977"/>
        <dbReference type="ChEBI" id="CHEBI:456216"/>
        <dbReference type="EC" id="2.7.11.1"/>
    </reaction>
</comment>
<comment type="subcellular location">
    <subcellularLocation>
        <location evidence="1">Host cell</location>
    </subcellularLocation>
</comment>
<dbReference type="InterPro" id="IPR011009">
    <property type="entry name" value="Kinase-like_dom_sf"/>
</dbReference>
<dbReference type="Gene3D" id="2.170.130.30">
    <property type="match status" value="1"/>
</dbReference>
<accession>A0A8K1G2Q6</accession>
<evidence type="ECO:0000256" key="4">
    <source>
        <dbReference type="ARBA" id="ARBA00022527"/>
    </source>
</evidence>
<comment type="caution">
    <text evidence="13">The sequence shown here is derived from an EMBL/GenBank/DDBJ whole genome shotgun (WGS) entry which is preliminary data.</text>
</comment>
<dbReference type="GO" id="GO:0043657">
    <property type="term" value="C:host cell"/>
    <property type="evidence" value="ECO:0007669"/>
    <property type="project" value="UniProtKB-SubCell"/>
</dbReference>
<keyword evidence="5" id="KW-0808">Transferase</keyword>
<evidence type="ECO:0000256" key="9">
    <source>
        <dbReference type="ARBA" id="ARBA00047899"/>
    </source>
</evidence>
<dbReference type="InterPro" id="IPR051138">
    <property type="entry name" value="PIM_Ser/Thr_kinase"/>
</dbReference>
<dbReference type="PANTHER" id="PTHR22984:SF25">
    <property type="entry name" value="PROTEIN KINASE DOMAIN-CONTAINING PROTEIN"/>
    <property type="match status" value="1"/>
</dbReference>
<keyword evidence="6" id="KW-0547">Nucleotide-binding</keyword>
<dbReference type="OrthoDB" id="10252171at2759"/>
<dbReference type="GO" id="GO:0005737">
    <property type="term" value="C:cytoplasm"/>
    <property type="evidence" value="ECO:0007669"/>
    <property type="project" value="TreeGrafter"/>
</dbReference>
<dbReference type="PROSITE" id="PS50011">
    <property type="entry name" value="PROTEIN_KINASE_DOM"/>
    <property type="match status" value="1"/>
</dbReference>
<evidence type="ECO:0000256" key="3">
    <source>
        <dbReference type="ARBA" id="ARBA00012513"/>
    </source>
</evidence>
<evidence type="ECO:0000256" key="11">
    <source>
        <dbReference type="SAM" id="SignalP"/>
    </source>
</evidence>
<dbReference type="Gene3D" id="1.10.510.10">
    <property type="entry name" value="Transferase(Phosphotransferase) domain 1"/>
    <property type="match status" value="1"/>
</dbReference>
<dbReference type="Proteomes" id="UP000796761">
    <property type="component" value="Unassembled WGS sequence"/>
</dbReference>
<evidence type="ECO:0000256" key="8">
    <source>
        <dbReference type="ARBA" id="ARBA00022840"/>
    </source>
</evidence>
<dbReference type="InterPro" id="IPR000719">
    <property type="entry name" value="Prot_kinase_dom"/>
</dbReference>